<keyword evidence="3" id="KW-0436">Ligase</keyword>
<dbReference type="Proteomes" id="UP000715441">
    <property type="component" value="Unassembled WGS sequence"/>
</dbReference>
<dbReference type="Gene3D" id="3.40.50.12780">
    <property type="entry name" value="N-terminal domain of ligase-like"/>
    <property type="match status" value="1"/>
</dbReference>
<dbReference type="InterPro" id="IPR050237">
    <property type="entry name" value="ATP-dep_AMP-bd_enzyme"/>
</dbReference>
<evidence type="ECO:0000313" key="4">
    <source>
        <dbReference type="Proteomes" id="UP000715441"/>
    </source>
</evidence>
<accession>A0ABX1JAN1</accession>
<dbReference type="Gene3D" id="3.30.300.30">
    <property type="match status" value="1"/>
</dbReference>
<dbReference type="GO" id="GO:0016874">
    <property type="term" value="F:ligase activity"/>
    <property type="evidence" value="ECO:0007669"/>
    <property type="project" value="UniProtKB-KW"/>
</dbReference>
<dbReference type="PANTHER" id="PTHR43767">
    <property type="entry name" value="LONG-CHAIN-FATTY-ACID--COA LIGASE"/>
    <property type="match status" value="1"/>
</dbReference>
<dbReference type="Pfam" id="PF13193">
    <property type="entry name" value="AMP-binding_C"/>
    <property type="match status" value="1"/>
</dbReference>
<comment type="caution">
    <text evidence="3">The sequence shown here is derived from an EMBL/GenBank/DDBJ whole genome shotgun (WGS) entry which is preliminary data.</text>
</comment>
<evidence type="ECO:0000313" key="3">
    <source>
        <dbReference type="EMBL" id="NKQ56753.1"/>
    </source>
</evidence>
<dbReference type="InterPro" id="IPR045851">
    <property type="entry name" value="AMP-bd_C_sf"/>
</dbReference>
<organism evidence="3 4">
    <name type="scientific">Amycolatopsis acididurans</name>
    <dbReference type="NCBI Taxonomy" id="2724524"/>
    <lineage>
        <taxon>Bacteria</taxon>
        <taxon>Bacillati</taxon>
        <taxon>Actinomycetota</taxon>
        <taxon>Actinomycetes</taxon>
        <taxon>Pseudonocardiales</taxon>
        <taxon>Pseudonocardiaceae</taxon>
        <taxon>Amycolatopsis</taxon>
    </lineage>
</organism>
<dbReference type="PROSITE" id="PS00455">
    <property type="entry name" value="AMP_BINDING"/>
    <property type="match status" value="1"/>
</dbReference>
<dbReference type="InterPro" id="IPR025110">
    <property type="entry name" value="AMP-bd_C"/>
</dbReference>
<name>A0ABX1JAN1_9PSEU</name>
<proteinExistence type="predicted"/>
<protein>
    <submittedName>
        <fullName evidence="3">Long-chain fatty acid--CoA ligase</fullName>
    </submittedName>
</protein>
<dbReference type="SUPFAM" id="SSF56801">
    <property type="entry name" value="Acetyl-CoA synthetase-like"/>
    <property type="match status" value="1"/>
</dbReference>
<reference evidence="3 4" key="1">
    <citation type="submission" date="2020-04" db="EMBL/GenBank/DDBJ databases">
        <title>Novel species.</title>
        <authorList>
            <person name="Teo W.F.A."/>
            <person name="Lipun K."/>
            <person name="Srisuk N."/>
            <person name="Duangmal K."/>
        </authorList>
    </citation>
    <scope>NUCLEOTIDE SEQUENCE [LARGE SCALE GENOMIC DNA]</scope>
    <source>
        <strain evidence="3 4">K13G38</strain>
    </source>
</reference>
<dbReference type="InterPro" id="IPR000873">
    <property type="entry name" value="AMP-dep_synth/lig_dom"/>
</dbReference>
<feature type="domain" description="AMP-binding enzyme C-terminal" evidence="2">
    <location>
        <begin position="410"/>
        <end position="484"/>
    </location>
</feature>
<feature type="domain" description="AMP-dependent synthetase/ligase" evidence="1">
    <location>
        <begin position="9"/>
        <end position="360"/>
    </location>
</feature>
<dbReference type="Pfam" id="PF00501">
    <property type="entry name" value="AMP-binding"/>
    <property type="match status" value="1"/>
</dbReference>
<evidence type="ECO:0000259" key="2">
    <source>
        <dbReference type="Pfam" id="PF13193"/>
    </source>
</evidence>
<evidence type="ECO:0000259" key="1">
    <source>
        <dbReference type="Pfam" id="PF00501"/>
    </source>
</evidence>
<sequence>MTVLVTDGLRHWAREAPDRPAIVFDGDDVVTYRALDRWTDAAAGFLAACGLGAGERIGIIGANSLEWCVAAIGALKLGAAVVPYNNRFTPAELRYLVDDSEPRLVLTDEAHRDRMSSALTGSPLELGGLGEFTALRDLEEAVLRPSSTWDDPAVIVYTSGTTSKPKGVIFSHRSMFNFIADFALAEPALRPEARMIYLLSMSGAPGLPWHVLHPLTRGASLFYERGFDAPTALRRVTQERIQILCGVPVLFEQMAALPEFAQADLSSLELVTIAGARAPVPTIKAWLAKGVPLRQAYGMTELGGISTLNPPEQALTRPESIGRGTVLTRHRVVRPDGSDCDPGEPGEIIVSGPGMTPGYWRNDKATAEALREGWFHSGDVGIKDDEGYIRVVDRLKDIIITGGYNVAPSEIEAVVDEVPGVLEVCVISADDPKFGETPAAIVHSDGSVTAEQIQAHCRARLAGYKVPRHVVLQDAPLERMASGKIARRRIRDAHPELTSKPATV</sequence>
<dbReference type="RefSeq" id="WP_168519780.1">
    <property type="nucleotide sequence ID" value="NZ_JAAXLS010000026.1"/>
</dbReference>
<dbReference type="EMBL" id="JAAXLS010000026">
    <property type="protein sequence ID" value="NKQ56753.1"/>
    <property type="molecule type" value="Genomic_DNA"/>
</dbReference>
<keyword evidence="4" id="KW-1185">Reference proteome</keyword>
<dbReference type="InterPro" id="IPR042099">
    <property type="entry name" value="ANL_N_sf"/>
</dbReference>
<dbReference type="PANTHER" id="PTHR43767:SF1">
    <property type="entry name" value="NONRIBOSOMAL PEPTIDE SYNTHASE PES1 (EUROFUNG)-RELATED"/>
    <property type="match status" value="1"/>
</dbReference>
<gene>
    <name evidence="3" type="ORF">HFP15_28155</name>
</gene>
<dbReference type="InterPro" id="IPR020845">
    <property type="entry name" value="AMP-binding_CS"/>
</dbReference>